<dbReference type="KEGG" id="stp:Strop_2291"/>
<dbReference type="eggNOG" id="ENOG5032TCR">
    <property type="taxonomic scope" value="Bacteria"/>
</dbReference>
<dbReference type="AlphaFoldDB" id="A4X791"/>
<reference evidence="2" key="1">
    <citation type="journal article" date="2007" name="Proc. Natl. Acad. Sci. U.S.A.">
        <title>Genome sequencing reveals complex secondary metabolome in the marine actinomycete Salinispora tropica.</title>
        <authorList>
            <person name="Udwary D.W."/>
            <person name="Zeigler L."/>
            <person name="Asolkar R.N."/>
            <person name="Singan V."/>
            <person name="Lapidus A."/>
            <person name="Fenical W."/>
            <person name="Jensen P.R."/>
            <person name="Moore B.S."/>
        </authorList>
    </citation>
    <scope>NUCLEOTIDE SEQUENCE [LARGE SCALE GENOMIC DNA]</scope>
    <source>
        <strain evidence="2">ATCC BAA-916 / DSM 44818 / CNB-440</strain>
    </source>
</reference>
<organism evidence="1 2">
    <name type="scientific">Salinispora tropica (strain ATCC BAA-916 / DSM 44818 / JCM 13857 / NBRC 105044 / CNB-440)</name>
    <dbReference type="NCBI Taxonomy" id="369723"/>
    <lineage>
        <taxon>Bacteria</taxon>
        <taxon>Bacillati</taxon>
        <taxon>Actinomycetota</taxon>
        <taxon>Actinomycetes</taxon>
        <taxon>Micromonosporales</taxon>
        <taxon>Micromonosporaceae</taxon>
        <taxon>Salinispora</taxon>
    </lineage>
</organism>
<dbReference type="PATRIC" id="fig|369723.5.peg.2353"/>
<name>A4X791_SALTO</name>
<dbReference type="HOGENOM" id="CLU_1244722_0_0_11"/>
<protein>
    <submittedName>
        <fullName evidence="1">Uncharacterized protein</fullName>
    </submittedName>
</protein>
<dbReference type="EMBL" id="CP000667">
    <property type="protein sequence ID" value="ABP54741.1"/>
    <property type="molecule type" value="Genomic_DNA"/>
</dbReference>
<evidence type="ECO:0000313" key="2">
    <source>
        <dbReference type="Proteomes" id="UP000000235"/>
    </source>
</evidence>
<evidence type="ECO:0000313" key="1">
    <source>
        <dbReference type="EMBL" id="ABP54741.1"/>
    </source>
</evidence>
<keyword evidence="2" id="KW-1185">Reference proteome</keyword>
<accession>A4X791</accession>
<dbReference type="Pfam" id="PF19142">
    <property type="entry name" value="DUF5825"/>
    <property type="match status" value="1"/>
</dbReference>
<dbReference type="InterPro" id="IPR043863">
    <property type="entry name" value="DUF5825"/>
</dbReference>
<dbReference type="Proteomes" id="UP000000235">
    <property type="component" value="Chromosome"/>
</dbReference>
<proteinExistence type="predicted"/>
<dbReference type="RefSeq" id="WP_012013522.1">
    <property type="nucleotide sequence ID" value="NC_009380.1"/>
</dbReference>
<gene>
    <name evidence="1" type="ordered locus">Strop_2291</name>
</gene>
<sequence>MPPSSPEFTEMTEWNASGVEIQLSRDYEPTAARVPGMSFGTRRITGVWEPLVAEFYHLGVRHVRLAEPVDLCPDAGVVAARTLVLLRELTAHAISAEWVARCHDGCAGRGLFNHLYPPVRVDGAGDDAAVRGWRESFFLGMCVFRRGPGFTEVRDRRLGTLEMYTIDEPEHRAAIKKLVDGVPAGRLPAAVRQELAEARLIAEQAGHLWWLPTRAYRWPSPALSV</sequence>
<dbReference type="STRING" id="369723.Strop_2291"/>